<sequence length="109" mass="11681">MNRVGWATAGLVLASLSIPCTPLRADDGSIGSAHEEADGTLVLRLRAEAEDGSTLGEGELRYAPEDLDYGCVHRHLGAIPRGGEVPVRPFPQTWDEGPATVPRLDRPPR</sequence>
<reference evidence="2 3" key="1">
    <citation type="submission" date="2020-08" db="EMBL/GenBank/DDBJ databases">
        <title>Genomic Encyclopedia of Type Strains, Phase IV (KMG-IV): sequencing the most valuable type-strain genomes for metagenomic binning, comparative biology and taxonomic classification.</title>
        <authorList>
            <person name="Goeker M."/>
        </authorList>
    </citation>
    <scope>NUCLEOTIDE SEQUENCE [LARGE SCALE GENOMIC DNA]</scope>
    <source>
        <strain evidence="2 3">DSM 102238</strain>
    </source>
</reference>
<organism evidence="2 3">
    <name type="scientific">Aureimonas pseudogalii</name>
    <dbReference type="NCBI Taxonomy" id="1744844"/>
    <lineage>
        <taxon>Bacteria</taxon>
        <taxon>Pseudomonadati</taxon>
        <taxon>Pseudomonadota</taxon>
        <taxon>Alphaproteobacteria</taxon>
        <taxon>Hyphomicrobiales</taxon>
        <taxon>Aurantimonadaceae</taxon>
        <taxon>Aureimonas</taxon>
    </lineage>
</organism>
<dbReference type="EMBL" id="JACIEK010000016">
    <property type="protein sequence ID" value="MBB4000208.1"/>
    <property type="molecule type" value="Genomic_DNA"/>
</dbReference>
<feature type="region of interest" description="Disordered" evidence="1">
    <location>
        <begin position="82"/>
        <end position="109"/>
    </location>
</feature>
<accession>A0A7W6H874</accession>
<gene>
    <name evidence="2" type="ORF">GGR04_004084</name>
</gene>
<protein>
    <submittedName>
        <fullName evidence="2">Uncharacterized protein</fullName>
    </submittedName>
</protein>
<dbReference type="RefSeq" id="WP_183201861.1">
    <property type="nucleotide sequence ID" value="NZ_JACIEK010000016.1"/>
</dbReference>
<dbReference type="AlphaFoldDB" id="A0A7W6H874"/>
<evidence type="ECO:0000313" key="3">
    <source>
        <dbReference type="Proteomes" id="UP000542776"/>
    </source>
</evidence>
<evidence type="ECO:0000256" key="1">
    <source>
        <dbReference type="SAM" id="MobiDB-lite"/>
    </source>
</evidence>
<evidence type="ECO:0000313" key="2">
    <source>
        <dbReference type="EMBL" id="MBB4000208.1"/>
    </source>
</evidence>
<name>A0A7W6H874_9HYPH</name>
<comment type="caution">
    <text evidence="2">The sequence shown here is derived from an EMBL/GenBank/DDBJ whole genome shotgun (WGS) entry which is preliminary data.</text>
</comment>
<dbReference type="Proteomes" id="UP000542776">
    <property type="component" value="Unassembled WGS sequence"/>
</dbReference>
<proteinExistence type="predicted"/>
<keyword evidence="3" id="KW-1185">Reference proteome</keyword>